<dbReference type="InterPro" id="IPR036291">
    <property type="entry name" value="NAD(P)-bd_dom_sf"/>
</dbReference>
<dbReference type="Pfam" id="PF13561">
    <property type="entry name" value="adh_short_C2"/>
    <property type="match status" value="1"/>
</dbReference>
<accession>A0ABN2S5W0</accession>
<dbReference type="EMBL" id="BAAAPC010000001">
    <property type="protein sequence ID" value="GAA1980729.1"/>
    <property type="molecule type" value="Genomic_DNA"/>
</dbReference>
<dbReference type="RefSeq" id="WP_344159512.1">
    <property type="nucleotide sequence ID" value="NZ_BAAAPC010000001.1"/>
</dbReference>
<gene>
    <name evidence="3" type="ORF">GCM10009799_02280</name>
</gene>
<dbReference type="PANTHER" id="PTHR48107:SF7">
    <property type="entry name" value="RE15974P"/>
    <property type="match status" value="1"/>
</dbReference>
<evidence type="ECO:0000256" key="2">
    <source>
        <dbReference type="ARBA" id="ARBA00023002"/>
    </source>
</evidence>
<organism evidence="3 4">
    <name type="scientific">Nocardiopsis rhodophaea</name>
    <dbReference type="NCBI Taxonomy" id="280238"/>
    <lineage>
        <taxon>Bacteria</taxon>
        <taxon>Bacillati</taxon>
        <taxon>Actinomycetota</taxon>
        <taxon>Actinomycetes</taxon>
        <taxon>Streptosporangiales</taxon>
        <taxon>Nocardiopsidaceae</taxon>
        <taxon>Nocardiopsis</taxon>
    </lineage>
</organism>
<name>A0ABN2S5W0_9ACTN</name>
<dbReference type="InterPro" id="IPR002347">
    <property type="entry name" value="SDR_fam"/>
</dbReference>
<comment type="caution">
    <text evidence="3">The sequence shown here is derived from an EMBL/GenBank/DDBJ whole genome shotgun (WGS) entry which is preliminary data.</text>
</comment>
<evidence type="ECO:0000313" key="3">
    <source>
        <dbReference type="EMBL" id="GAA1980729.1"/>
    </source>
</evidence>
<dbReference type="PANTHER" id="PTHR48107">
    <property type="entry name" value="NADPH-DEPENDENT ALDEHYDE REDUCTASE-LIKE PROTEIN, CHLOROPLASTIC-RELATED"/>
    <property type="match status" value="1"/>
</dbReference>
<dbReference type="PRINTS" id="PR00080">
    <property type="entry name" value="SDRFAMILY"/>
</dbReference>
<dbReference type="Proteomes" id="UP001501585">
    <property type="component" value="Unassembled WGS sequence"/>
</dbReference>
<comment type="similarity">
    <text evidence="1">Belongs to the short-chain dehydrogenases/reductases (SDR) family.</text>
</comment>
<keyword evidence="4" id="KW-1185">Reference proteome</keyword>
<dbReference type="Gene3D" id="3.40.50.720">
    <property type="entry name" value="NAD(P)-binding Rossmann-like Domain"/>
    <property type="match status" value="1"/>
</dbReference>
<proteinExistence type="inferred from homology"/>
<evidence type="ECO:0000313" key="4">
    <source>
        <dbReference type="Proteomes" id="UP001501585"/>
    </source>
</evidence>
<sequence length="244" mass="25502">MNLEGKNALVTAASRGIGRAIALLLAERGANVVVNYHKSPHAANEIVEAVAAKGRKTAAIQADMGDSEDVTRLFTEAEQTLGGLDIVVNNIGINLSAPLVDTEEADFDRTVAVNFKGSFLAMKYAARTISDNGRIINISTGNTRVSMPFVGVYAGTKAATEQMTFSLAKELGSRGVTVNAVLPGLTDTDGLRPEIRENAGPIIGMTPLGRMGTPEDVAEVVAFLATEEARWVTGQTIGASGGLS</sequence>
<keyword evidence="2" id="KW-0560">Oxidoreductase</keyword>
<dbReference type="PRINTS" id="PR00081">
    <property type="entry name" value="GDHRDH"/>
</dbReference>
<protein>
    <submittedName>
        <fullName evidence="3">SDR family oxidoreductase</fullName>
    </submittedName>
</protein>
<reference evidence="3 4" key="1">
    <citation type="journal article" date="2019" name="Int. J. Syst. Evol. Microbiol.">
        <title>The Global Catalogue of Microorganisms (GCM) 10K type strain sequencing project: providing services to taxonomists for standard genome sequencing and annotation.</title>
        <authorList>
            <consortium name="The Broad Institute Genomics Platform"/>
            <consortium name="The Broad Institute Genome Sequencing Center for Infectious Disease"/>
            <person name="Wu L."/>
            <person name="Ma J."/>
        </authorList>
    </citation>
    <scope>NUCLEOTIDE SEQUENCE [LARGE SCALE GENOMIC DNA]</scope>
    <source>
        <strain evidence="3 4">JCM 15313</strain>
    </source>
</reference>
<dbReference type="SUPFAM" id="SSF51735">
    <property type="entry name" value="NAD(P)-binding Rossmann-fold domains"/>
    <property type="match status" value="1"/>
</dbReference>
<evidence type="ECO:0000256" key="1">
    <source>
        <dbReference type="ARBA" id="ARBA00006484"/>
    </source>
</evidence>